<name>A0A8J3W1U1_9ACTN</name>
<accession>A0A8J3W1U1</accession>
<keyword evidence="2" id="KW-1185">Reference proteome</keyword>
<protein>
    <submittedName>
        <fullName evidence="1">Uncharacterized protein</fullName>
    </submittedName>
</protein>
<sequence length="106" mass="11923">MFDEIHAVLHRHLPGLPVGTVVELGRGLSRLHQAPPEKVLRKPHGPMPHDVYPMADWLREAREHYLEIAAHLIDHRVPASARRMIGALHYAEAGLGHLARTFVQDA</sequence>
<comment type="caution">
    <text evidence="1">The sequence shown here is derived from an EMBL/GenBank/DDBJ whole genome shotgun (WGS) entry which is preliminary data.</text>
</comment>
<evidence type="ECO:0000313" key="2">
    <source>
        <dbReference type="Proteomes" id="UP000610966"/>
    </source>
</evidence>
<dbReference type="AlphaFoldDB" id="A0A8J3W1U1"/>
<gene>
    <name evidence="1" type="ORF">Mth01_53800</name>
</gene>
<proteinExistence type="predicted"/>
<organism evidence="1 2">
    <name type="scientific">Sphaerimonospora thailandensis</name>
    <dbReference type="NCBI Taxonomy" id="795644"/>
    <lineage>
        <taxon>Bacteria</taxon>
        <taxon>Bacillati</taxon>
        <taxon>Actinomycetota</taxon>
        <taxon>Actinomycetes</taxon>
        <taxon>Streptosporangiales</taxon>
        <taxon>Streptosporangiaceae</taxon>
        <taxon>Sphaerimonospora</taxon>
    </lineage>
</organism>
<dbReference type="Proteomes" id="UP000610966">
    <property type="component" value="Unassembled WGS sequence"/>
</dbReference>
<dbReference type="EMBL" id="BOOG01000073">
    <property type="protein sequence ID" value="GIH73127.1"/>
    <property type="molecule type" value="Genomic_DNA"/>
</dbReference>
<reference evidence="1" key="1">
    <citation type="submission" date="2021-01" db="EMBL/GenBank/DDBJ databases">
        <title>Whole genome shotgun sequence of Sphaerimonospora thailandensis NBRC 107569.</title>
        <authorList>
            <person name="Komaki H."/>
            <person name="Tamura T."/>
        </authorList>
    </citation>
    <scope>NUCLEOTIDE SEQUENCE</scope>
    <source>
        <strain evidence="1">NBRC 107569</strain>
    </source>
</reference>
<dbReference type="RefSeq" id="WP_204018767.1">
    <property type="nucleotide sequence ID" value="NZ_BOOG01000073.1"/>
</dbReference>
<evidence type="ECO:0000313" key="1">
    <source>
        <dbReference type="EMBL" id="GIH73127.1"/>
    </source>
</evidence>